<name>A0A5B1C8G8_VIBCL</name>
<sequence length="69" mass="7592">MIQSFPDINISPYSPNVRLRGGNALTLNSSTATATTAVHREFKYNICVICCIFVLYRTVLRGASLSLIV</sequence>
<evidence type="ECO:0000313" key="2">
    <source>
        <dbReference type="Proteomes" id="UP000323225"/>
    </source>
</evidence>
<proteinExistence type="predicted"/>
<protein>
    <submittedName>
        <fullName evidence="1">Uncharacterized protein</fullName>
    </submittedName>
</protein>
<evidence type="ECO:0000313" key="1">
    <source>
        <dbReference type="EMBL" id="KAA1256542.1"/>
    </source>
</evidence>
<dbReference type="EMBL" id="VUAA01000001">
    <property type="protein sequence ID" value="KAA1256542.1"/>
    <property type="molecule type" value="Genomic_DNA"/>
</dbReference>
<comment type="caution">
    <text evidence="1">The sequence shown here is derived from an EMBL/GenBank/DDBJ whole genome shotgun (WGS) entry which is preliminary data.</text>
</comment>
<accession>A0A5B1C8G8</accession>
<organism evidence="1 2">
    <name type="scientific">Vibrio cholerae</name>
    <dbReference type="NCBI Taxonomy" id="666"/>
    <lineage>
        <taxon>Bacteria</taxon>
        <taxon>Pseudomonadati</taxon>
        <taxon>Pseudomonadota</taxon>
        <taxon>Gammaproteobacteria</taxon>
        <taxon>Vibrionales</taxon>
        <taxon>Vibrionaceae</taxon>
        <taxon>Vibrio</taxon>
    </lineage>
</organism>
<reference evidence="1 2" key="1">
    <citation type="submission" date="2019-09" db="EMBL/GenBank/DDBJ databases">
        <authorList>
            <person name="Kritzky A."/>
            <person name="Schelkanova E.Y."/>
            <person name="Alkhova Z.V."/>
            <person name="Smirnova N.I."/>
        </authorList>
    </citation>
    <scope>NUCLEOTIDE SEQUENCE [LARGE SCALE GENOMIC DNA]</scope>
    <source>
        <strain evidence="1 2">M1526</strain>
    </source>
</reference>
<gene>
    <name evidence="1" type="ORF">F0M16_00750</name>
</gene>
<dbReference type="AlphaFoldDB" id="A0A5B1C8G8"/>
<dbReference type="Proteomes" id="UP000323225">
    <property type="component" value="Unassembled WGS sequence"/>
</dbReference>